<gene>
    <name evidence="17" type="primary">UGCG</name>
    <name evidence="17" type="ORF">CFO_g3777</name>
</gene>
<dbReference type="EC" id="2.4.1.80" evidence="5"/>
<evidence type="ECO:0000256" key="7">
    <source>
        <dbReference type="ARBA" id="ARBA00022676"/>
    </source>
</evidence>
<protein>
    <recommendedName>
        <fullName evidence="6">Ceramide glucosyltransferase</fullName>
        <ecNumber evidence="5">2.4.1.80</ecNumber>
    </recommendedName>
    <alternativeName>
        <fullName evidence="13">Glucosylceramide synthase</fullName>
    </alternativeName>
    <alternativeName>
        <fullName evidence="14">UDP-glucose ceramide glucosyltransferase</fullName>
    </alternativeName>
    <alternativeName>
        <fullName evidence="12">UDP-glucose:N-acylsphingosine D-glucosyltransferase</fullName>
    </alternativeName>
</protein>
<keyword evidence="18" id="KW-1185">Reference proteome</keyword>
<evidence type="ECO:0000256" key="10">
    <source>
        <dbReference type="ARBA" id="ARBA00022989"/>
    </source>
</evidence>
<evidence type="ECO:0000256" key="5">
    <source>
        <dbReference type="ARBA" id="ARBA00012699"/>
    </source>
</evidence>
<evidence type="ECO:0000256" key="13">
    <source>
        <dbReference type="ARBA" id="ARBA00031543"/>
    </source>
</evidence>
<feature type="region of interest" description="Disordered" evidence="15">
    <location>
        <begin position="524"/>
        <end position="560"/>
    </location>
</feature>
<dbReference type="GO" id="GO:0008120">
    <property type="term" value="F:ceramide glucosyltransferase activity"/>
    <property type="evidence" value="ECO:0007669"/>
    <property type="project" value="UniProtKB-EC"/>
</dbReference>
<comment type="similarity">
    <text evidence="4">Belongs to the glycosyltransferase 2 family.</text>
</comment>
<dbReference type="GO" id="GO:0006679">
    <property type="term" value="P:glucosylceramide biosynthetic process"/>
    <property type="evidence" value="ECO:0007669"/>
    <property type="project" value="TreeGrafter"/>
</dbReference>
<feature type="transmembrane region" description="Helical" evidence="16">
    <location>
        <begin position="416"/>
        <end position="437"/>
    </location>
</feature>
<dbReference type="InterPro" id="IPR029044">
    <property type="entry name" value="Nucleotide-diphossugar_trans"/>
</dbReference>
<evidence type="ECO:0000256" key="6">
    <source>
        <dbReference type="ARBA" id="ARBA00019988"/>
    </source>
</evidence>
<dbReference type="EMBL" id="LBBL01000204">
    <property type="protein sequence ID" value="KKF93836.1"/>
    <property type="molecule type" value="Genomic_DNA"/>
</dbReference>
<evidence type="ECO:0000256" key="12">
    <source>
        <dbReference type="ARBA" id="ARBA00031017"/>
    </source>
</evidence>
<evidence type="ECO:0000256" key="9">
    <source>
        <dbReference type="ARBA" id="ARBA00022692"/>
    </source>
</evidence>
<keyword evidence="7 17" id="KW-0328">Glycosyltransferase</keyword>
<keyword evidence="10 16" id="KW-1133">Transmembrane helix</keyword>
<evidence type="ECO:0000256" key="1">
    <source>
        <dbReference type="ARBA" id="ARBA00004141"/>
    </source>
</evidence>
<evidence type="ECO:0000256" key="8">
    <source>
        <dbReference type="ARBA" id="ARBA00022679"/>
    </source>
</evidence>
<dbReference type="GO" id="GO:0016020">
    <property type="term" value="C:membrane"/>
    <property type="evidence" value="ECO:0007669"/>
    <property type="project" value="UniProtKB-SubCell"/>
</dbReference>
<organism evidence="17 18">
    <name type="scientific">Ceratocystis fimbriata f. sp. platani</name>
    <dbReference type="NCBI Taxonomy" id="88771"/>
    <lineage>
        <taxon>Eukaryota</taxon>
        <taxon>Fungi</taxon>
        <taxon>Dikarya</taxon>
        <taxon>Ascomycota</taxon>
        <taxon>Pezizomycotina</taxon>
        <taxon>Sordariomycetes</taxon>
        <taxon>Hypocreomycetidae</taxon>
        <taxon>Microascales</taxon>
        <taxon>Ceratocystidaceae</taxon>
        <taxon>Ceratocystis</taxon>
    </lineage>
</organism>
<comment type="pathway">
    <text evidence="2">Lipid metabolism; sphingolipid metabolism.</text>
</comment>
<name>A0A0F8AZB7_CERFI</name>
<dbReference type="OrthoDB" id="1483400at2759"/>
<keyword evidence="9 16" id="KW-0812">Transmembrane</keyword>
<feature type="transmembrane region" description="Helical" evidence="16">
    <location>
        <begin position="6"/>
        <end position="28"/>
    </location>
</feature>
<dbReference type="SUPFAM" id="SSF53448">
    <property type="entry name" value="Nucleotide-diphospho-sugar transferases"/>
    <property type="match status" value="1"/>
</dbReference>
<evidence type="ECO:0000256" key="11">
    <source>
        <dbReference type="ARBA" id="ARBA00023136"/>
    </source>
</evidence>
<comment type="pathway">
    <text evidence="3">Sphingolipid metabolism.</text>
</comment>
<evidence type="ECO:0000256" key="15">
    <source>
        <dbReference type="SAM" id="MobiDB-lite"/>
    </source>
</evidence>
<proteinExistence type="inferred from homology"/>
<evidence type="ECO:0000256" key="14">
    <source>
        <dbReference type="ARBA" id="ARBA00032575"/>
    </source>
</evidence>
<dbReference type="PANTHER" id="PTHR12726">
    <property type="entry name" value="CERAMIDE GLUCOSYLTRANSFERASE"/>
    <property type="match status" value="1"/>
</dbReference>
<dbReference type="UniPathway" id="UPA00222"/>
<feature type="compositionally biased region" description="Basic and acidic residues" evidence="15">
    <location>
        <begin position="545"/>
        <end position="560"/>
    </location>
</feature>
<feature type="compositionally biased region" description="Polar residues" evidence="15">
    <location>
        <begin position="525"/>
        <end position="543"/>
    </location>
</feature>
<evidence type="ECO:0000313" key="18">
    <source>
        <dbReference type="Proteomes" id="UP000034841"/>
    </source>
</evidence>
<evidence type="ECO:0000256" key="2">
    <source>
        <dbReference type="ARBA" id="ARBA00004760"/>
    </source>
</evidence>
<comment type="subcellular location">
    <subcellularLocation>
        <location evidence="1">Membrane</location>
        <topology evidence="1">Multi-pass membrane protein</topology>
    </subcellularLocation>
</comment>
<keyword evidence="11 16" id="KW-0472">Membrane</keyword>
<evidence type="ECO:0000256" key="4">
    <source>
        <dbReference type="ARBA" id="ARBA00006739"/>
    </source>
</evidence>
<reference evidence="17 18" key="1">
    <citation type="submission" date="2015-04" db="EMBL/GenBank/DDBJ databases">
        <title>Genome sequence of Ceratocystis platani, a major pathogen of plane trees.</title>
        <authorList>
            <person name="Belbahri L."/>
        </authorList>
    </citation>
    <scope>NUCLEOTIDE SEQUENCE [LARGE SCALE GENOMIC DNA]</scope>
    <source>
        <strain evidence="17 18">CFO</strain>
    </source>
</reference>
<dbReference type="PANTHER" id="PTHR12726:SF0">
    <property type="entry name" value="CERAMIDE GLUCOSYLTRANSFERASE"/>
    <property type="match status" value="1"/>
</dbReference>
<evidence type="ECO:0000256" key="16">
    <source>
        <dbReference type="SAM" id="Phobius"/>
    </source>
</evidence>
<dbReference type="Pfam" id="PF13506">
    <property type="entry name" value="Glyco_transf_21"/>
    <property type="match status" value="1"/>
</dbReference>
<evidence type="ECO:0000313" key="17">
    <source>
        <dbReference type="EMBL" id="KKF93836.1"/>
    </source>
</evidence>
<sequence>MAFSDLHILASACLGWSVGIFIVQFIGISRLFRNFSKVPRPPISPSLPSSQIPHVTIIRPVKGLEPGLYECIAATFKQDYPVDKLSIRLCISEKSDPAYPVLQRIINDFPEFDAQVLVEEEDPVLHGVNGHVNNLGPNPKIRNISRAYREAPGDIIWIADCNVWIGHGVAGRMVDKLMGFRAGGQRGPMYKFVHQLPLLVDIDRPKTAGTEPLLSVASSYTPTISGTPVSTPRRKIQSLSNAFSSGGGLLDEMFMATSHAKFYSAINTVSVAPCIVGKSNMFRKSHLDMLTDPDQNPVLKGQDKSHPKGIDYFSIYICEDHLIGDLLWRSKIPGFRNHGMCLGDFAIQPTSSMPVSAFFARRSRWLRARKWTVPAATIVEPGVESLVCCGAFAYAATSLPWFANRLGIPPTSTAQFIIWALAVLLWMMFDYMTFCMLHRGSSIEADHDTPMWARGTEKNEGSTRRPFRQWALTWIGRELLALPIWTYAVLLGTTVNWRGRSFRVRMDMRVVELQKTDSYMVCGSDGSQARYSPTHRGNGSGTRTPEIEMGRSASDSRRLD</sequence>
<dbReference type="AlphaFoldDB" id="A0A0F8AZB7"/>
<comment type="caution">
    <text evidence="17">The sequence shown here is derived from an EMBL/GenBank/DDBJ whole genome shotgun (WGS) entry which is preliminary data.</text>
</comment>
<accession>A0A0F8AZB7</accession>
<evidence type="ECO:0000256" key="3">
    <source>
        <dbReference type="ARBA" id="ARBA00004991"/>
    </source>
</evidence>
<keyword evidence="8 17" id="KW-0808">Transferase</keyword>
<dbReference type="InterPro" id="IPR025993">
    <property type="entry name" value="Ceramide_glucosylTrfase"/>
</dbReference>
<dbReference type="Proteomes" id="UP000034841">
    <property type="component" value="Unassembled WGS sequence"/>
</dbReference>